<feature type="domain" description="Fibronectin type-III" evidence="22">
    <location>
        <begin position="381"/>
        <end position="484"/>
    </location>
</feature>
<proteinExistence type="inferred from homology"/>
<keyword evidence="5" id="KW-0963">Cytoplasm</keyword>
<keyword evidence="7" id="KW-0808">Transferase</keyword>
<dbReference type="InterPro" id="IPR001841">
    <property type="entry name" value="Znf_RING"/>
</dbReference>
<dbReference type="Pfam" id="PF13445">
    <property type="entry name" value="zf-RING_UBOX"/>
    <property type="match status" value="1"/>
</dbReference>
<dbReference type="Gene3D" id="3.30.40.10">
    <property type="entry name" value="Zinc/RING finger domain, C3HC4 (zinc finger)"/>
    <property type="match status" value="1"/>
</dbReference>
<feature type="compositionally biased region" description="Basic and acidic residues" evidence="18">
    <location>
        <begin position="500"/>
        <end position="520"/>
    </location>
</feature>
<comment type="subcellular location">
    <subcellularLocation>
        <location evidence="2">Cytoplasm</location>
        <location evidence="2">Cytoskeleton</location>
    </subcellularLocation>
</comment>
<dbReference type="InterPro" id="IPR027727">
    <property type="entry name" value="MID1_Bbox2_Zfn"/>
</dbReference>
<evidence type="ECO:0000256" key="12">
    <source>
        <dbReference type="ARBA" id="ARBA00022786"/>
    </source>
</evidence>
<dbReference type="SMART" id="SM00336">
    <property type="entry name" value="BBOX"/>
    <property type="match status" value="2"/>
</dbReference>
<evidence type="ECO:0000259" key="20">
    <source>
        <dbReference type="PROSITE" id="PS50119"/>
    </source>
</evidence>
<evidence type="ECO:0000256" key="3">
    <source>
        <dbReference type="ARBA" id="ARBA00008518"/>
    </source>
</evidence>
<dbReference type="PROSITE" id="PS50089">
    <property type="entry name" value="ZF_RING_2"/>
    <property type="match status" value="1"/>
</dbReference>
<dbReference type="InterPro" id="IPR013083">
    <property type="entry name" value="Znf_RING/FYVE/PHD"/>
</dbReference>
<comment type="catalytic activity">
    <reaction evidence="1">
        <text>S-ubiquitinyl-[E2 ubiquitin-conjugating enzyme]-L-cysteine + [acceptor protein]-L-lysine = [E2 ubiquitin-conjugating enzyme]-L-cysteine + N(6)-ubiquitinyl-[acceptor protein]-L-lysine.</text>
        <dbReference type="EC" id="2.3.2.27"/>
    </reaction>
</comment>
<evidence type="ECO:0000313" key="25">
    <source>
        <dbReference type="RefSeq" id="XP_033705533.1"/>
    </source>
</evidence>
<dbReference type="SMART" id="SM00184">
    <property type="entry name" value="RING"/>
    <property type="match status" value="1"/>
</dbReference>
<dbReference type="CDD" id="cd00063">
    <property type="entry name" value="FN3"/>
    <property type="match status" value="1"/>
</dbReference>
<dbReference type="FunFam" id="3.30.40.10:FF:000014">
    <property type="entry name" value="probable E3 ubiquitin-protein ligase MID2"/>
    <property type="match status" value="1"/>
</dbReference>
<keyword evidence="15" id="KW-0206">Cytoskeleton</keyword>
<dbReference type="Pfam" id="PF22586">
    <property type="entry name" value="ANCHR-like_BBOX"/>
    <property type="match status" value="1"/>
</dbReference>
<feature type="region of interest" description="Disordered" evidence="18">
    <location>
        <begin position="500"/>
        <end position="524"/>
    </location>
</feature>
<evidence type="ECO:0000256" key="13">
    <source>
        <dbReference type="ARBA" id="ARBA00022833"/>
    </source>
</evidence>
<dbReference type="SUPFAM" id="SSF49899">
    <property type="entry name" value="Concanavalin A-like lectins/glucanases"/>
    <property type="match status" value="1"/>
</dbReference>
<dbReference type="InterPro" id="IPR017903">
    <property type="entry name" value="COS_domain"/>
</dbReference>
<dbReference type="SMART" id="SM00502">
    <property type="entry name" value="BBC"/>
    <property type="match status" value="1"/>
</dbReference>
<dbReference type="InterPro" id="IPR027370">
    <property type="entry name" value="Znf-RING_euk"/>
</dbReference>
<evidence type="ECO:0000256" key="1">
    <source>
        <dbReference type="ARBA" id="ARBA00000900"/>
    </source>
</evidence>
<dbReference type="PANTHER" id="PTHR24099:SF23">
    <property type="entry name" value="E3 UBIQUITIN-PROTEIN LIGASE MIDLINE-1"/>
    <property type="match status" value="1"/>
</dbReference>
<keyword evidence="9" id="KW-0479">Metal-binding</keyword>
<protein>
    <recommendedName>
        <fullName evidence="4">RING-type E3 ubiquitin transferase</fullName>
        <ecNumber evidence="4">2.3.2.27</ecNumber>
    </recommendedName>
</protein>
<dbReference type="CTD" id="4281"/>
<evidence type="ECO:0000256" key="2">
    <source>
        <dbReference type="ARBA" id="ARBA00004245"/>
    </source>
</evidence>
<evidence type="ECO:0000259" key="23">
    <source>
        <dbReference type="PROSITE" id="PS51262"/>
    </source>
</evidence>
<dbReference type="SMART" id="SM00060">
    <property type="entry name" value="FN3"/>
    <property type="match status" value="1"/>
</dbReference>
<dbReference type="GO" id="GO:0008270">
    <property type="term" value="F:zinc ion binding"/>
    <property type="evidence" value="ECO:0007669"/>
    <property type="project" value="UniProtKB-KW"/>
</dbReference>
<dbReference type="FunFam" id="2.60.40.10:FF:000153">
    <property type="entry name" value="Probable E3 ubiquitin-protein ligase MID2"/>
    <property type="match status" value="1"/>
</dbReference>
<evidence type="ECO:0000256" key="18">
    <source>
        <dbReference type="SAM" id="MobiDB-lite"/>
    </source>
</evidence>
<dbReference type="PROSITE" id="PS50119">
    <property type="entry name" value="ZF_BBOX"/>
    <property type="match status" value="1"/>
</dbReference>
<dbReference type="InterPro" id="IPR043136">
    <property type="entry name" value="B30.2/SPRY_sf"/>
</dbReference>
<evidence type="ECO:0000259" key="22">
    <source>
        <dbReference type="PROSITE" id="PS50853"/>
    </source>
</evidence>
<dbReference type="FunFam" id="3.30.160.60:FF:000334">
    <property type="entry name" value="E3 ubiquitin-protein ligase Midline-1"/>
    <property type="match status" value="1"/>
</dbReference>
<keyword evidence="10" id="KW-0677">Repeat</keyword>
<dbReference type="PROSITE" id="PS51262">
    <property type="entry name" value="COS"/>
    <property type="match status" value="1"/>
</dbReference>
<dbReference type="GO" id="GO:0070507">
    <property type="term" value="P:regulation of microtubule cytoskeleton organization"/>
    <property type="evidence" value="ECO:0007669"/>
    <property type="project" value="TreeGrafter"/>
</dbReference>
<dbReference type="InterPro" id="IPR013320">
    <property type="entry name" value="ConA-like_dom_sf"/>
</dbReference>
<organism evidence="24 25">
    <name type="scientific">Tursiops truncatus</name>
    <name type="common">Atlantic bottle-nosed dolphin</name>
    <name type="synonym">Delphinus truncatus</name>
    <dbReference type="NCBI Taxonomy" id="9739"/>
    <lineage>
        <taxon>Eukaryota</taxon>
        <taxon>Metazoa</taxon>
        <taxon>Chordata</taxon>
        <taxon>Craniata</taxon>
        <taxon>Vertebrata</taxon>
        <taxon>Euteleostomi</taxon>
        <taxon>Mammalia</taxon>
        <taxon>Eutheria</taxon>
        <taxon>Laurasiatheria</taxon>
        <taxon>Artiodactyla</taxon>
        <taxon>Whippomorpha</taxon>
        <taxon>Cetacea</taxon>
        <taxon>Odontoceti</taxon>
        <taxon>Delphinidae</taxon>
        <taxon>Tursiops</taxon>
    </lineage>
</organism>
<comment type="similarity">
    <text evidence="3">Belongs to the TRIM/RBCC family.</text>
</comment>
<dbReference type="Pfam" id="PF00041">
    <property type="entry name" value="fn3"/>
    <property type="match status" value="1"/>
</dbReference>
<dbReference type="PROSITE" id="PS00518">
    <property type="entry name" value="ZF_RING_1"/>
    <property type="match status" value="1"/>
</dbReference>
<feature type="coiled-coil region" evidence="17">
    <location>
        <begin position="209"/>
        <end position="247"/>
    </location>
</feature>
<dbReference type="GO" id="GO:0061630">
    <property type="term" value="F:ubiquitin protein ligase activity"/>
    <property type="evidence" value="ECO:0007669"/>
    <property type="project" value="UniProtKB-EC"/>
</dbReference>
<dbReference type="Gene3D" id="4.10.830.40">
    <property type="match status" value="1"/>
</dbReference>
<accession>A0A6J3QU89</accession>
<evidence type="ECO:0000256" key="10">
    <source>
        <dbReference type="ARBA" id="ARBA00022737"/>
    </source>
</evidence>
<dbReference type="Pfam" id="PF18568">
    <property type="entry name" value="COS"/>
    <property type="match status" value="1"/>
</dbReference>
<dbReference type="InterPro" id="IPR036116">
    <property type="entry name" value="FN3_sf"/>
</dbReference>
<dbReference type="Gene3D" id="2.60.40.10">
    <property type="entry name" value="Immunoglobulins"/>
    <property type="match status" value="1"/>
</dbReference>
<gene>
    <name evidence="25" type="primary">MID1</name>
</gene>
<dbReference type="Proteomes" id="UP000245320">
    <property type="component" value="Chromosome X"/>
</dbReference>
<dbReference type="CDD" id="cd19836">
    <property type="entry name" value="Bbox1_MID1_C-I"/>
    <property type="match status" value="1"/>
</dbReference>
<dbReference type="InterPro" id="IPR013783">
    <property type="entry name" value="Ig-like_fold"/>
</dbReference>
<dbReference type="Pfam" id="PF00643">
    <property type="entry name" value="zf-B_box"/>
    <property type="match status" value="1"/>
</dbReference>
<evidence type="ECO:0000256" key="6">
    <source>
        <dbReference type="ARBA" id="ARBA00022553"/>
    </source>
</evidence>
<evidence type="ECO:0000256" key="15">
    <source>
        <dbReference type="ARBA" id="ARBA00023212"/>
    </source>
</evidence>
<keyword evidence="14 17" id="KW-0175">Coiled coil</keyword>
<dbReference type="InterPro" id="IPR040859">
    <property type="entry name" value="Midline-1_COS"/>
</dbReference>
<evidence type="ECO:0000259" key="21">
    <source>
        <dbReference type="PROSITE" id="PS50188"/>
    </source>
</evidence>
<dbReference type="PROSITE" id="PS50188">
    <property type="entry name" value="B302_SPRY"/>
    <property type="match status" value="1"/>
</dbReference>
<dbReference type="EC" id="2.3.2.27" evidence="4"/>
<feature type="domain" description="B30.2/SPRY" evidence="21">
    <location>
        <begin position="466"/>
        <end position="552"/>
    </location>
</feature>
<keyword evidence="11 16" id="KW-0863">Zinc-finger</keyword>
<dbReference type="InterPro" id="IPR001870">
    <property type="entry name" value="B30.2/SPRY"/>
</dbReference>
<dbReference type="CDD" id="cd19822">
    <property type="entry name" value="Bbox2_MID1_C-I"/>
    <property type="match status" value="1"/>
</dbReference>
<dbReference type="SUPFAM" id="SSF49265">
    <property type="entry name" value="Fibronectin type III"/>
    <property type="match status" value="1"/>
</dbReference>
<evidence type="ECO:0000256" key="7">
    <source>
        <dbReference type="ARBA" id="ARBA00022679"/>
    </source>
</evidence>
<keyword evidence="12" id="KW-0833">Ubl conjugation pathway</keyword>
<evidence type="ECO:0000256" key="8">
    <source>
        <dbReference type="ARBA" id="ARBA00022701"/>
    </source>
</evidence>
<dbReference type="PANTHER" id="PTHR24099">
    <property type="entry name" value="E3 UBIQUITIN-PROTEIN LIGASE TRIM36-RELATED"/>
    <property type="match status" value="1"/>
</dbReference>
<dbReference type="InterPro" id="IPR000315">
    <property type="entry name" value="Znf_B-box"/>
</dbReference>
<evidence type="ECO:0000256" key="16">
    <source>
        <dbReference type="PROSITE-ProRule" id="PRU00024"/>
    </source>
</evidence>
<feature type="domain" description="COS" evidence="23">
    <location>
        <begin position="320"/>
        <end position="379"/>
    </location>
</feature>
<dbReference type="InterPro" id="IPR003961">
    <property type="entry name" value="FN3_dom"/>
</dbReference>
<dbReference type="RefSeq" id="XP_033705533.1">
    <property type="nucleotide sequence ID" value="XM_033849642.1"/>
</dbReference>
<keyword evidence="24" id="KW-1185">Reference proteome</keyword>
<evidence type="ECO:0000256" key="4">
    <source>
        <dbReference type="ARBA" id="ARBA00012483"/>
    </source>
</evidence>
<dbReference type="SUPFAM" id="SSF57850">
    <property type="entry name" value="RING/U-box"/>
    <property type="match status" value="1"/>
</dbReference>
<dbReference type="InterPro" id="IPR017907">
    <property type="entry name" value="Znf_RING_CS"/>
</dbReference>
<name>A0A6J3QU89_TURTR</name>
<dbReference type="InterPro" id="IPR050617">
    <property type="entry name" value="E3_ligase_FN3/SPRY"/>
</dbReference>
<dbReference type="GO" id="GO:0005874">
    <property type="term" value="C:microtubule"/>
    <property type="evidence" value="ECO:0007669"/>
    <property type="project" value="UniProtKB-KW"/>
</dbReference>
<keyword evidence="8" id="KW-0493">Microtubule</keyword>
<evidence type="ECO:0000256" key="9">
    <source>
        <dbReference type="ARBA" id="ARBA00022723"/>
    </source>
</evidence>
<reference evidence="25" key="1">
    <citation type="submission" date="2025-08" db="UniProtKB">
        <authorList>
            <consortium name="RefSeq"/>
        </authorList>
    </citation>
    <scope>IDENTIFICATION</scope>
    <source>
        <tissue evidence="25">Spleen</tissue>
    </source>
</reference>
<keyword evidence="6" id="KW-0597">Phosphoprotein</keyword>
<evidence type="ECO:0000256" key="17">
    <source>
        <dbReference type="SAM" id="Coils"/>
    </source>
</evidence>
<evidence type="ECO:0000313" key="24">
    <source>
        <dbReference type="Proteomes" id="UP000245320"/>
    </source>
</evidence>
<feature type="domain" description="RING-type" evidence="19">
    <location>
        <begin position="10"/>
        <end position="60"/>
    </location>
</feature>
<feature type="domain" description="B box-type" evidence="20">
    <location>
        <begin position="170"/>
        <end position="212"/>
    </location>
</feature>
<sequence>METLESELTCPICLELFEDPLLLPCAHSLCFNCAHRILVSHCATNESVESITAFQCPTCRHVITLSQRGLDGLKRNVTLQNIIDRFQKASVSGPNSPSETRRERPFDANSMTSAEKVLCQFCDQDPAQDAVKTCVTCEVSYCDECLKATHPNKKPFTGHRLIEPIPDSHIRGLMCLEHEDEKVNMYCVTDDQLICALCKLVGRHRDHQVAALSERYDKLKQNLESNLTNLIKRNTELETLLAKLIQTCQHVEVNASRQEAKLMEECDLLIEIIQQRRQIIGTKIKEGKVMRLRKLAQQIANCKQCIERSASLISQAEHSLKENDHARFLQTAKNITERVSMATASSQVLIPEINLNDTFDTFALDFSQEKKLLECLDYLTAPNPPTIREELCTASYDTITVHWTSDDEFSVVSYELQYTIFTGQANVVSLCNSADSWMIVPNIKQNHYTVHGLQSGTKYIFIVKAINQAGSRSSEPGKLKTNSQPFKLDPKSAHRKLKVSHDNLTVERDESSSKKSHTPERFTSQGSYGVAGNVFIDSGRHYWEVVISGSTW</sequence>
<dbReference type="GO" id="GO:0005737">
    <property type="term" value="C:cytoplasm"/>
    <property type="evidence" value="ECO:0007669"/>
    <property type="project" value="TreeGrafter"/>
</dbReference>
<dbReference type="PROSITE" id="PS50853">
    <property type="entry name" value="FN3"/>
    <property type="match status" value="1"/>
</dbReference>
<evidence type="ECO:0000256" key="11">
    <source>
        <dbReference type="ARBA" id="ARBA00022771"/>
    </source>
</evidence>
<dbReference type="SUPFAM" id="SSF57845">
    <property type="entry name" value="B-box zinc-binding domain"/>
    <property type="match status" value="1"/>
</dbReference>
<dbReference type="AlphaFoldDB" id="A0A6J3QU89"/>
<evidence type="ECO:0000256" key="5">
    <source>
        <dbReference type="ARBA" id="ARBA00022490"/>
    </source>
</evidence>
<evidence type="ECO:0000256" key="14">
    <source>
        <dbReference type="ARBA" id="ARBA00023054"/>
    </source>
</evidence>
<dbReference type="Gene3D" id="3.30.160.60">
    <property type="entry name" value="Classic Zinc Finger"/>
    <property type="match status" value="1"/>
</dbReference>
<keyword evidence="13" id="KW-0862">Zinc</keyword>
<dbReference type="Gene3D" id="2.60.120.920">
    <property type="match status" value="1"/>
</dbReference>
<evidence type="ECO:0000259" key="19">
    <source>
        <dbReference type="PROSITE" id="PS50089"/>
    </source>
</evidence>
<dbReference type="FunFam" id="4.10.830.40:FF:000002">
    <property type="entry name" value="probable E3 ubiquitin-protein ligase MID2"/>
    <property type="match status" value="1"/>
</dbReference>
<dbReference type="InterPro" id="IPR003649">
    <property type="entry name" value="Bbox_C"/>
</dbReference>
<dbReference type="InterPro" id="IPR047095">
    <property type="entry name" value="MID1_Bbox1_Zfn"/>
</dbReference>